<proteinExistence type="predicted"/>
<gene>
    <name evidence="1" type="ORF">PFLUV_G00046920</name>
</gene>
<dbReference type="AlphaFoldDB" id="A0A6A5F9Q5"/>
<keyword evidence="2" id="KW-1185">Reference proteome</keyword>
<reference evidence="1 2" key="1">
    <citation type="submission" date="2019-06" db="EMBL/GenBank/DDBJ databases">
        <title>A chromosome-scale genome assembly of the European perch, Perca fluviatilis.</title>
        <authorList>
            <person name="Roques C."/>
            <person name="Zahm M."/>
            <person name="Cabau C."/>
            <person name="Klopp C."/>
            <person name="Bouchez O."/>
            <person name="Donnadieu C."/>
            <person name="Kuhl H."/>
            <person name="Gislard M."/>
            <person name="Guendouz S."/>
            <person name="Journot L."/>
            <person name="Haffray P."/>
            <person name="Bestin A."/>
            <person name="Morvezen R."/>
            <person name="Feron R."/>
            <person name="Wen M."/>
            <person name="Jouanno E."/>
            <person name="Herpin A."/>
            <person name="Schartl M."/>
            <person name="Postlethwait J."/>
            <person name="Schaerlinger B."/>
            <person name="Chardard D."/>
            <person name="Lecocq T."/>
            <person name="Poncet C."/>
            <person name="Jaffrelo L."/>
            <person name="Lampietro C."/>
            <person name="Guiguen Y."/>
        </authorList>
    </citation>
    <scope>NUCLEOTIDE SEQUENCE [LARGE SCALE GENOMIC DNA]</scope>
    <source>
        <tissue evidence="1">Blood</tissue>
    </source>
</reference>
<evidence type="ECO:0000313" key="1">
    <source>
        <dbReference type="EMBL" id="KAF1391906.1"/>
    </source>
</evidence>
<protein>
    <submittedName>
        <fullName evidence="1">Uncharacterized protein</fullName>
    </submittedName>
</protein>
<evidence type="ECO:0000313" key="2">
    <source>
        <dbReference type="Proteomes" id="UP000465112"/>
    </source>
</evidence>
<accession>A0A6A5F9Q5</accession>
<dbReference type="EMBL" id="VHII01000004">
    <property type="protein sequence ID" value="KAF1391906.1"/>
    <property type="molecule type" value="Genomic_DNA"/>
</dbReference>
<organism evidence="1 2">
    <name type="scientific">Perca fluviatilis</name>
    <name type="common">European perch</name>
    <dbReference type="NCBI Taxonomy" id="8168"/>
    <lineage>
        <taxon>Eukaryota</taxon>
        <taxon>Metazoa</taxon>
        <taxon>Chordata</taxon>
        <taxon>Craniata</taxon>
        <taxon>Vertebrata</taxon>
        <taxon>Euteleostomi</taxon>
        <taxon>Actinopterygii</taxon>
        <taxon>Neopterygii</taxon>
        <taxon>Teleostei</taxon>
        <taxon>Neoteleostei</taxon>
        <taxon>Acanthomorphata</taxon>
        <taxon>Eupercaria</taxon>
        <taxon>Perciformes</taxon>
        <taxon>Percoidei</taxon>
        <taxon>Percidae</taxon>
        <taxon>Percinae</taxon>
        <taxon>Perca</taxon>
    </lineage>
</organism>
<comment type="caution">
    <text evidence="1">The sequence shown here is derived from an EMBL/GenBank/DDBJ whole genome shotgun (WGS) entry which is preliminary data.</text>
</comment>
<dbReference type="Proteomes" id="UP000465112">
    <property type="component" value="Chromosome 4"/>
</dbReference>
<sequence length="94" mass="10114">MGNVTSFGLQLHYIISVDSLKDSSHGLATYGQQNVSRAPDWRTDHAAALSQRERKERPQRTAEVVAGLLVCPSPLSGWLAAASSVHLIAPHPEG</sequence>
<name>A0A6A5F9Q5_PERFL</name>